<dbReference type="EMBL" id="NMVO01000019">
    <property type="protein sequence ID" value="OYO07853.1"/>
    <property type="molecule type" value="Genomic_DNA"/>
</dbReference>
<name>A0A255G108_9ACTN</name>
<evidence type="ECO:0000313" key="5">
    <source>
        <dbReference type="Proteomes" id="UP000215896"/>
    </source>
</evidence>
<dbReference type="CDD" id="cd04301">
    <property type="entry name" value="NAT_SF"/>
    <property type="match status" value="1"/>
</dbReference>
<evidence type="ECO:0000259" key="3">
    <source>
        <dbReference type="PROSITE" id="PS51186"/>
    </source>
</evidence>
<dbReference type="InterPro" id="IPR050832">
    <property type="entry name" value="Bact_Acetyltransf"/>
</dbReference>
<evidence type="ECO:0000256" key="1">
    <source>
        <dbReference type="ARBA" id="ARBA00022679"/>
    </source>
</evidence>
<feature type="domain" description="N-acetyltransferase" evidence="3">
    <location>
        <begin position="3"/>
        <end position="157"/>
    </location>
</feature>
<keyword evidence="5" id="KW-1185">Reference proteome</keyword>
<organism evidence="4 5">
    <name type="scientific">Enemella evansiae</name>
    <dbReference type="NCBI Taxonomy" id="2016499"/>
    <lineage>
        <taxon>Bacteria</taxon>
        <taxon>Bacillati</taxon>
        <taxon>Actinomycetota</taxon>
        <taxon>Actinomycetes</taxon>
        <taxon>Propionibacteriales</taxon>
        <taxon>Propionibacteriaceae</taxon>
        <taxon>Enemella</taxon>
    </lineage>
</organism>
<keyword evidence="2" id="KW-0012">Acyltransferase</keyword>
<protein>
    <submittedName>
        <fullName evidence="4">GNAT family N-acetyltransferase</fullName>
    </submittedName>
</protein>
<dbReference type="InterPro" id="IPR000182">
    <property type="entry name" value="GNAT_dom"/>
</dbReference>
<dbReference type="Proteomes" id="UP000215896">
    <property type="component" value="Unassembled WGS sequence"/>
</dbReference>
<dbReference type="GO" id="GO:0016747">
    <property type="term" value="F:acyltransferase activity, transferring groups other than amino-acyl groups"/>
    <property type="evidence" value="ECO:0007669"/>
    <property type="project" value="InterPro"/>
</dbReference>
<dbReference type="PROSITE" id="PS51186">
    <property type="entry name" value="GNAT"/>
    <property type="match status" value="1"/>
</dbReference>
<accession>A0A255G108</accession>
<dbReference type="OrthoDB" id="3729807at2"/>
<dbReference type="PANTHER" id="PTHR43877">
    <property type="entry name" value="AMINOALKYLPHOSPHONATE N-ACETYLTRANSFERASE-RELATED-RELATED"/>
    <property type="match status" value="1"/>
</dbReference>
<evidence type="ECO:0000256" key="2">
    <source>
        <dbReference type="ARBA" id="ARBA00023315"/>
    </source>
</evidence>
<comment type="caution">
    <text evidence="4">The sequence shown here is derived from an EMBL/GenBank/DDBJ whole genome shotgun (WGS) entry which is preliminary data.</text>
</comment>
<sequence length="157" mass="17475">MTITIHRFTAEDWELMRALRLATLSDAPRAFGSSFDEERSYTESYWQARAGSGHSLWAADDGEPVGTVGVRPDEDGNQLMVWMWVIPAHRGSGVADLLVEAAVAMAAGRGSDTLRLWVETESTAARKLYARHGFEPTGRTEPMRGIPGRIQLEMIRR</sequence>
<gene>
    <name evidence="4" type="ORF">CGZ94_20490</name>
</gene>
<reference evidence="4 5" key="1">
    <citation type="submission" date="2017-07" db="EMBL/GenBank/DDBJ databases">
        <title>Draft whole genome sequences of clinical Proprionibacteriaceae strains.</title>
        <authorList>
            <person name="Bernier A.-M."/>
            <person name="Bernard K."/>
            <person name="Domingo M.-C."/>
        </authorList>
    </citation>
    <scope>NUCLEOTIDE SEQUENCE [LARGE SCALE GENOMIC DNA]</scope>
    <source>
        <strain evidence="4 5">NML 030167</strain>
    </source>
</reference>
<dbReference type="Gene3D" id="3.40.630.30">
    <property type="match status" value="1"/>
</dbReference>
<dbReference type="SUPFAM" id="SSF55729">
    <property type="entry name" value="Acyl-CoA N-acyltransferases (Nat)"/>
    <property type="match status" value="1"/>
</dbReference>
<dbReference type="PANTHER" id="PTHR43877:SF2">
    <property type="entry name" value="AMINOALKYLPHOSPHONATE N-ACETYLTRANSFERASE-RELATED"/>
    <property type="match status" value="1"/>
</dbReference>
<dbReference type="Pfam" id="PF00583">
    <property type="entry name" value="Acetyltransf_1"/>
    <property type="match status" value="1"/>
</dbReference>
<dbReference type="RefSeq" id="WP_094407189.1">
    <property type="nucleotide sequence ID" value="NZ_NMVM01000001.1"/>
</dbReference>
<dbReference type="AlphaFoldDB" id="A0A255G108"/>
<evidence type="ECO:0000313" key="4">
    <source>
        <dbReference type="EMBL" id="OYO07853.1"/>
    </source>
</evidence>
<keyword evidence="1 4" id="KW-0808">Transferase</keyword>
<dbReference type="InterPro" id="IPR016181">
    <property type="entry name" value="Acyl_CoA_acyltransferase"/>
</dbReference>
<proteinExistence type="predicted"/>